<protein>
    <recommendedName>
        <fullName evidence="4">SUMO-interacting motif-containing protein 1</fullName>
    </recommendedName>
</protein>
<evidence type="ECO:0000313" key="2">
    <source>
        <dbReference type="Ensembl" id="ENSGWIP00000009396.1"/>
    </source>
</evidence>
<sequence>MDEVIVLSSDDSDVEVVGWDSGPGRPPVSNGDPLNGAPAVGITLHIKPLKIRIHDVTRSVTITAGEEIENLAPNDCQLKTEIIKIIKESPVTEPGKVTGSVNSTKVCPQPSPANNSESQTGSNALRIEPILNESLSMNGGIHLSELRQDENFNESKNAQQQNEGSHQLQSLIDSPSTPTYLSPEEFNSVDGNLSSSIPKTSTSPERNTHSSKMEQLEWENPESKHCFPSCESSADCLNTTLKSECLPQQSLTYACLKSEYEQTTSTRSTKDNTPDWQMDCETYSIESVSPISFLEPDHNTHIDMNGESRFNMDFSTVDQGNKKYVSPEAYKKIATGASHFLVDDSDVSVGAPEELCRESLSLVYITIEENYTEGTLQLLSDLIQPWSYLPKDITSHLLYGILLNPQCPRDLSVMAFNLLMKAQRHHMADKYTIVWDWELLTSVMDDQTVHTTSAKPASVSVSTVQPPPTASTISYHCQVVRMLLEYVVQTIEDDFRAKHCTSALHQSIAKATLSCDQRFSRVRDVIRWLLCAITKTTEPQSSKQITKERDEQLRKVSLLQRMLSMALEVDRSPALSCAKLSEELCQRLASKTYLRAHRMLLLETVQSKLLRCKMLEILLKYASPPIFVPMSLSLLLHYLKNCMLQQDPTDGTEKWQKWEELIQLIWMLLHSYDHAMKTCLSSSLTQPQSSRPRTLFYKPHDKISKPAVNEAVEAFLSRSQADLGESLPLHVEELLTYLQDHLLDVCQ</sequence>
<feature type="compositionally biased region" description="Basic and acidic residues" evidence="1">
    <location>
        <begin position="206"/>
        <end position="218"/>
    </location>
</feature>
<evidence type="ECO:0008006" key="4">
    <source>
        <dbReference type="Google" id="ProtNLM"/>
    </source>
</evidence>
<evidence type="ECO:0000313" key="3">
    <source>
        <dbReference type="Proteomes" id="UP000694680"/>
    </source>
</evidence>
<reference evidence="2" key="3">
    <citation type="submission" date="2025-09" db="UniProtKB">
        <authorList>
            <consortium name="Ensembl"/>
        </authorList>
    </citation>
    <scope>IDENTIFICATION</scope>
</reference>
<proteinExistence type="predicted"/>
<feature type="compositionally biased region" description="Polar residues" evidence="1">
    <location>
        <begin position="189"/>
        <end position="205"/>
    </location>
</feature>
<dbReference type="GO" id="GO:0032184">
    <property type="term" value="F:SUMO polymer binding"/>
    <property type="evidence" value="ECO:0007669"/>
    <property type="project" value="TreeGrafter"/>
</dbReference>
<dbReference type="RefSeq" id="XP_028316340.1">
    <property type="nucleotide sequence ID" value="XM_028460539.1"/>
</dbReference>
<dbReference type="AlphaFoldDB" id="A0A8C5DND5"/>
<dbReference type="PANTHER" id="PTHR23187">
    <property type="entry name" value="FLJ44216 PROTEIN-RELATED"/>
    <property type="match status" value="1"/>
</dbReference>
<dbReference type="GeneID" id="114471661"/>
<gene>
    <name evidence="2" type="primary">simc1</name>
</gene>
<dbReference type="CTD" id="375484"/>
<organism evidence="2 3">
    <name type="scientific">Gouania willdenowi</name>
    <name type="common">Blunt-snouted clingfish</name>
    <name type="synonym">Lepadogaster willdenowi</name>
    <dbReference type="NCBI Taxonomy" id="441366"/>
    <lineage>
        <taxon>Eukaryota</taxon>
        <taxon>Metazoa</taxon>
        <taxon>Chordata</taxon>
        <taxon>Craniata</taxon>
        <taxon>Vertebrata</taxon>
        <taxon>Euteleostomi</taxon>
        <taxon>Actinopterygii</taxon>
        <taxon>Neopterygii</taxon>
        <taxon>Teleostei</taxon>
        <taxon>Neoteleostei</taxon>
        <taxon>Acanthomorphata</taxon>
        <taxon>Ovalentaria</taxon>
        <taxon>Blenniimorphae</taxon>
        <taxon>Blenniiformes</taxon>
        <taxon>Gobiesocoidei</taxon>
        <taxon>Gobiesocidae</taxon>
        <taxon>Gobiesocinae</taxon>
        <taxon>Gouania</taxon>
    </lineage>
</organism>
<feature type="compositionally biased region" description="Polar residues" evidence="1">
    <location>
        <begin position="154"/>
        <end position="180"/>
    </location>
</feature>
<evidence type="ECO:0000256" key="1">
    <source>
        <dbReference type="SAM" id="MobiDB-lite"/>
    </source>
</evidence>
<feature type="region of interest" description="Disordered" evidence="1">
    <location>
        <begin position="93"/>
        <end position="122"/>
    </location>
</feature>
<accession>A0A8C5DND5</accession>
<dbReference type="OrthoDB" id="6088715at2759"/>
<keyword evidence="3" id="KW-1185">Reference proteome</keyword>
<reference evidence="2" key="2">
    <citation type="submission" date="2025-08" db="UniProtKB">
        <authorList>
            <consortium name="Ensembl"/>
        </authorList>
    </citation>
    <scope>IDENTIFICATION</scope>
</reference>
<reference evidence="2" key="1">
    <citation type="submission" date="2020-06" db="EMBL/GenBank/DDBJ databases">
        <authorList>
            <consortium name="Wellcome Sanger Institute Data Sharing"/>
        </authorList>
    </citation>
    <scope>NUCLEOTIDE SEQUENCE [LARGE SCALE GENOMIC DNA]</scope>
</reference>
<name>A0A8C5DND5_GOUWI</name>
<feature type="compositionally biased region" description="Polar residues" evidence="1">
    <location>
        <begin position="99"/>
        <end position="122"/>
    </location>
</feature>
<dbReference type="Ensembl" id="ENSGWIT00000010480.1">
    <property type="protein sequence ID" value="ENSGWIP00000009396.1"/>
    <property type="gene ID" value="ENSGWIG00000005599.1"/>
</dbReference>
<feature type="region of interest" description="Disordered" evidence="1">
    <location>
        <begin position="154"/>
        <end position="218"/>
    </location>
</feature>
<dbReference type="Proteomes" id="UP000694680">
    <property type="component" value="Chromosome 10"/>
</dbReference>
<dbReference type="PANTHER" id="PTHR23187:SF3">
    <property type="entry name" value="SUMO-INTERACTING MOTIF-CONTAINING PROTEIN 1"/>
    <property type="match status" value="1"/>
</dbReference>
<dbReference type="InterPro" id="IPR052119">
    <property type="entry name" value="ElonginBC-PRC2_ViralRestrict"/>
</dbReference>